<dbReference type="OrthoDB" id="9816061at2"/>
<accession>A0A3M8CW17</accession>
<dbReference type="InterPro" id="IPR050845">
    <property type="entry name" value="Cu-binding_ET"/>
</dbReference>
<evidence type="ECO:0000256" key="1">
    <source>
        <dbReference type="ARBA" id="ARBA00022723"/>
    </source>
</evidence>
<keyword evidence="1" id="KW-0479">Metal-binding</keyword>
<dbReference type="PANTHER" id="PTHR38439">
    <property type="entry name" value="AURACYANIN-B"/>
    <property type="match status" value="1"/>
</dbReference>
<protein>
    <recommendedName>
        <fullName evidence="4">EfeO-type cupredoxin-like domain-containing protein</fullName>
    </recommendedName>
</protein>
<evidence type="ECO:0000313" key="6">
    <source>
        <dbReference type="Proteomes" id="UP000271031"/>
    </source>
</evidence>
<dbReference type="Pfam" id="PF13473">
    <property type="entry name" value="Cupredoxin_1"/>
    <property type="match status" value="1"/>
</dbReference>
<keyword evidence="2" id="KW-0186">Copper</keyword>
<proteinExistence type="predicted"/>
<sequence length="160" mass="17171">MCLLSLIVKNYILQGGFIVKKGIALLSTCLVITGIISACSAQSTSSSSQASSPTTQAATSNSQTSTSDQPTEVKIDMNEFSYSTGDIKVKAGEKIHFVLTNSGKVEHDINNDELKLDKDVQPGKTETLDWTAPSKTGTYQIICDKPGHKEKGMTLNLIVE</sequence>
<dbReference type="GO" id="GO:0046872">
    <property type="term" value="F:metal ion binding"/>
    <property type="evidence" value="ECO:0007669"/>
    <property type="project" value="UniProtKB-KW"/>
</dbReference>
<dbReference type="InterPro" id="IPR028096">
    <property type="entry name" value="EfeO_Cupredoxin"/>
</dbReference>
<dbReference type="InterPro" id="IPR033138">
    <property type="entry name" value="Cu_oxidase_CS"/>
</dbReference>
<evidence type="ECO:0000256" key="2">
    <source>
        <dbReference type="ARBA" id="ARBA00023008"/>
    </source>
</evidence>
<keyword evidence="6" id="KW-1185">Reference proteome</keyword>
<dbReference type="AlphaFoldDB" id="A0A3M8CW17"/>
<evidence type="ECO:0000313" key="5">
    <source>
        <dbReference type="EMBL" id="RNB79709.1"/>
    </source>
</evidence>
<comment type="caution">
    <text evidence="5">The sequence shown here is derived from an EMBL/GenBank/DDBJ whole genome shotgun (WGS) entry which is preliminary data.</text>
</comment>
<dbReference type="Gene3D" id="2.60.40.420">
    <property type="entry name" value="Cupredoxins - blue copper proteins"/>
    <property type="match status" value="1"/>
</dbReference>
<feature type="region of interest" description="Disordered" evidence="3">
    <location>
        <begin position="44"/>
        <end position="75"/>
    </location>
</feature>
<evidence type="ECO:0000256" key="3">
    <source>
        <dbReference type="SAM" id="MobiDB-lite"/>
    </source>
</evidence>
<reference evidence="5 6" key="1">
    <citation type="submission" date="2018-10" db="EMBL/GenBank/DDBJ databases">
        <title>Phylogenomics of Brevibacillus.</title>
        <authorList>
            <person name="Dunlap C."/>
        </authorList>
    </citation>
    <scope>NUCLEOTIDE SEQUENCE [LARGE SCALE GENOMIC DNA]</scope>
    <source>
        <strain evidence="5 6">JCM 15716</strain>
    </source>
</reference>
<dbReference type="SUPFAM" id="SSF49503">
    <property type="entry name" value="Cupredoxins"/>
    <property type="match status" value="1"/>
</dbReference>
<feature type="compositionally biased region" description="Low complexity" evidence="3">
    <location>
        <begin position="44"/>
        <end position="70"/>
    </location>
</feature>
<dbReference type="PROSITE" id="PS00079">
    <property type="entry name" value="MULTICOPPER_OXIDASE1"/>
    <property type="match status" value="1"/>
</dbReference>
<dbReference type="InterPro" id="IPR008972">
    <property type="entry name" value="Cupredoxin"/>
</dbReference>
<gene>
    <name evidence="5" type="ORF">EDM56_28245</name>
</gene>
<dbReference type="PANTHER" id="PTHR38439:SF3">
    <property type="entry name" value="COPPER-RESISTANT CUPROPROTEIN COPI"/>
    <property type="match status" value="1"/>
</dbReference>
<organism evidence="5 6">
    <name type="scientific">Brevibacillus fluminis</name>
    <dbReference type="NCBI Taxonomy" id="511487"/>
    <lineage>
        <taxon>Bacteria</taxon>
        <taxon>Bacillati</taxon>
        <taxon>Bacillota</taxon>
        <taxon>Bacilli</taxon>
        <taxon>Bacillales</taxon>
        <taxon>Paenibacillaceae</taxon>
        <taxon>Brevibacillus</taxon>
    </lineage>
</organism>
<feature type="domain" description="EfeO-type cupredoxin-like" evidence="4">
    <location>
        <begin position="59"/>
        <end position="152"/>
    </location>
</feature>
<evidence type="ECO:0000259" key="4">
    <source>
        <dbReference type="Pfam" id="PF13473"/>
    </source>
</evidence>
<name>A0A3M8CW17_9BACL</name>
<dbReference type="Proteomes" id="UP000271031">
    <property type="component" value="Unassembled WGS sequence"/>
</dbReference>
<dbReference type="EMBL" id="RHHQ01000027">
    <property type="protein sequence ID" value="RNB79709.1"/>
    <property type="molecule type" value="Genomic_DNA"/>
</dbReference>